<organism evidence="1 2">
    <name type="scientific">Desulfovibrio piger ATCC 29098</name>
    <dbReference type="NCBI Taxonomy" id="411464"/>
    <lineage>
        <taxon>Bacteria</taxon>
        <taxon>Pseudomonadati</taxon>
        <taxon>Thermodesulfobacteriota</taxon>
        <taxon>Desulfovibrionia</taxon>
        <taxon>Desulfovibrionales</taxon>
        <taxon>Desulfovibrionaceae</taxon>
        <taxon>Desulfovibrio</taxon>
    </lineage>
</organism>
<dbReference type="AlphaFoldDB" id="B6WSQ9"/>
<comment type="caution">
    <text evidence="1">The sequence shown here is derived from an EMBL/GenBank/DDBJ whole genome shotgun (WGS) entry which is preliminary data.</text>
</comment>
<name>B6WSQ9_9BACT</name>
<evidence type="ECO:0000313" key="1">
    <source>
        <dbReference type="EMBL" id="EEB33821.1"/>
    </source>
</evidence>
<protein>
    <submittedName>
        <fullName evidence="1">Uncharacterized protein</fullName>
    </submittedName>
</protein>
<gene>
    <name evidence="1" type="ORF">DESPIG_01111</name>
</gene>
<reference evidence="1 2" key="2">
    <citation type="submission" date="2008-10" db="EMBL/GenBank/DDBJ databases">
        <authorList>
            <person name="Fulton L."/>
            <person name="Clifton S."/>
            <person name="Fulton B."/>
            <person name="Xu J."/>
            <person name="Minx P."/>
            <person name="Pepin K.H."/>
            <person name="Johnson M."/>
            <person name="Bhonagiri V."/>
            <person name="Nash W.E."/>
            <person name="Mardis E.R."/>
            <person name="Wilson R.K."/>
        </authorList>
    </citation>
    <scope>NUCLEOTIDE SEQUENCE [LARGE SCALE GENOMIC DNA]</scope>
    <source>
        <strain evidence="1 2">ATCC 29098</strain>
    </source>
</reference>
<accession>B6WSQ9</accession>
<evidence type="ECO:0000313" key="2">
    <source>
        <dbReference type="Proteomes" id="UP000003676"/>
    </source>
</evidence>
<sequence>MCYTAGQTTKGAVAIRKPAGAGNGYRVCWMGAFRKYESPVPPLCGDTGPEKRSKVFSGSG</sequence>
<dbReference type="EMBL" id="ABXU01000029">
    <property type="protein sequence ID" value="EEB33821.1"/>
    <property type="molecule type" value="Genomic_DNA"/>
</dbReference>
<proteinExistence type="predicted"/>
<reference evidence="1 2" key="1">
    <citation type="submission" date="2008-10" db="EMBL/GenBank/DDBJ databases">
        <title>Draft genome sequence of Desulvovibrio piger (ATCC 29098).</title>
        <authorList>
            <person name="Sudarsanam P."/>
            <person name="Ley R."/>
            <person name="Guruge J."/>
            <person name="Turnbaugh P.J."/>
            <person name="Mahowald M."/>
            <person name="Liep D."/>
            <person name="Gordon J."/>
        </authorList>
    </citation>
    <scope>NUCLEOTIDE SEQUENCE [LARGE SCALE GENOMIC DNA]</scope>
    <source>
        <strain evidence="1 2">ATCC 29098</strain>
    </source>
</reference>
<dbReference type="Proteomes" id="UP000003676">
    <property type="component" value="Unassembled WGS sequence"/>
</dbReference>
<dbReference type="HOGENOM" id="CLU_2933885_0_0_7"/>